<dbReference type="Proteomes" id="UP001281147">
    <property type="component" value="Unassembled WGS sequence"/>
</dbReference>
<protein>
    <submittedName>
        <fullName evidence="1">Uncharacterized protein</fullName>
    </submittedName>
</protein>
<name>A0ACC3NGP5_9PEZI</name>
<comment type="caution">
    <text evidence="1">The sequence shown here is derived from an EMBL/GenBank/DDBJ whole genome shotgun (WGS) entry which is preliminary data.</text>
</comment>
<organism evidence="1 2">
    <name type="scientific">Vermiconidia calcicola</name>
    <dbReference type="NCBI Taxonomy" id="1690605"/>
    <lineage>
        <taxon>Eukaryota</taxon>
        <taxon>Fungi</taxon>
        <taxon>Dikarya</taxon>
        <taxon>Ascomycota</taxon>
        <taxon>Pezizomycotina</taxon>
        <taxon>Dothideomycetes</taxon>
        <taxon>Dothideomycetidae</taxon>
        <taxon>Mycosphaerellales</taxon>
        <taxon>Extremaceae</taxon>
        <taxon>Vermiconidia</taxon>
    </lineage>
</organism>
<sequence>MEQQNILANGMPPQNMNMNMNMNSMQRPQPGNSMQQLHARIMDNLQRRMGTLPPGWQSTFDLGQRANRIMQLLSSLRMLSEDTSTCLTTAESFEERTIKDAPNKEVYMDLIGKKMSNIQHRRQQAAQKLQNGQLNMPMNGVNMGMPQQNMGNMNMLQNSGMAGMNMTHEMVMPNGQMGGAAAQANQSFPTQLQQQMQPSPLPQQQQQNTTMDPSQLQNSQAPVQMHNMNQPNQQQPNMNQGGQARQNGQQDDPIVAHAKRTFNQLSEERRTTMRNHFLGSLPEQQRQKLTSQPGDPLFKFLHNRSKHLFQQQRAGQMNQQNSDGMQMANNMTGNSMQQTPSQQSGGSNFDFSSIMGQQANAIKSAESGEQVVPASFNAGNPMPQGVNPQMLGNQNNQQGSNQGSQFNVPLMAMQQEKQRRERLQKQNQIAHQQAIAQQQAQNQLRGQPGGLSTPNALTGGPVNSPAMNMSMLNRPLAPPGQNTPSTPQQNRSQGMPQTPVDGANQLAQHHQSMLNQNNQQQQMNQGGQGMTVQQRILASMPQEARAKIEGLAPEDQIRVIQNWAYQRAQANGTMGGAQGGPAMPPNMNIGGPQAGGPQSMPTSLPPNMGNAIPGFNSVPPPNQQHPQQGQDSVAFQQKMQQHQQAQNIRQRAMDMAIFPKLVLQSLGMSVPDHVNEWGKLRNHIAQNQSVLPQDSLHKLQLAQGQWFQTHPEELQAAMQNFQQRVHAARQANLQGQQQQQPPTSRPPSAIPVPNGQAPQAQMVPTAPPMQQGQNQNMGGVNMNQQGPVRMPQVQPPTDNDVRVFREKVPNAHNMTDDNIKAALMRRKQQAAQAQALQMQQNMRNAQMQRAQAVANGAAHPNNAPPSGQQQPQRPPQPQQGPSQQVNNQGQGQKRPQTSSDDVVEIPNPSAPPTGVPQAPAMQPTRSQQPQQPRLPPRMPTKEEVQRMSPDQQQLFMQQMRQFEALRKAQSGIQNSQAGAPPNQQPLLQPQQVAPQQQVGHQQQMLNEQEQQRRKEAERLNVVWMEVSAENPKGKAVQLNSSDLEQMQALLKKLWAPTFNIDKTFMMALRAPNFGENRIRGAMKAKLIVQQNAKDEHGNFKEYLAVTPPELKMASTFLTAYFADLKALKARQDAAKGLVPQDQVLQAPPTAQAQVQQAQPEQQRPKPQQPSQAPPLNRKQSQQGHGRKASQNTKAPPAPTENKTFDWGAPSPQGVPKYDARRNDLTPDKLKMPQNKRQKTGDGQTKSQVTTPAAQIGTPGAMVGSPGVGVTKAPSPDHIRKMQPQPPRPAAEPSKPRFKCDDEQCDASITGFENDELLQEHKAKEHQPVEDPLKFLFDVTAEAPKPAVDAKAVPASKAAAQPRGRPVPAVKSAIKKEGQTPSIKQESLTPASTGKAAGRSGPATAKQNVDVKAPASITPVPEKQKTLMEVMADKVGFPLPATDAKPDHVTNPDEAWIDSFSNELVGHQGVTDLEDWSRIDSVTDWGLRPEPESSPELTPSSLASHSSRESDVSQSDRLRMNMEWDAFGNGDTGVPEGLLRTWTLDERSDASDGAEATMTEGEEVNVAREGTEDPMNWSSDYVDWDGFFGHDAGLEGNGNWSTIDIPGLNV</sequence>
<gene>
    <name evidence="1" type="ORF">LTR37_006368</name>
</gene>
<accession>A0ACC3NGP5</accession>
<dbReference type="EMBL" id="JAUTXU010000042">
    <property type="protein sequence ID" value="KAK3716472.1"/>
    <property type="molecule type" value="Genomic_DNA"/>
</dbReference>
<evidence type="ECO:0000313" key="2">
    <source>
        <dbReference type="Proteomes" id="UP001281147"/>
    </source>
</evidence>
<evidence type="ECO:0000313" key="1">
    <source>
        <dbReference type="EMBL" id="KAK3716472.1"/>
    </source>
</evidence>
<keyword evidence="2" id="KW-1185">Reference proteome</keyword>
<proteinExistence type="predicted"/>
<reference evidence="1" key="1">
    <citation type="submission" date="2023-07" db="EMBL/GenBank/DDBJ databases">
        <title>Black Yeasts Isolated from many extreme environments.</title>
        <authorList>
            <person name="Coleine C."/>
            <person name="Stajich J.E."/>
            <person name="Selbmann L."/>
        </authorList>
    </citation>
    <scope>NUCLEOTIDE SEQUENCE</scope>
    <source>
        <strain evidence="1">CCFEE 5714</strain>
    </source>
</reference>